<accession>A0A367RPD3</accession>
<dbReference type="AlphaFoldDB" id="A0A367RPD3"/>
<keyword evidence="1" id="KW-1133">Transmembrane helix</keyword>
<dbReference type="EMBL" id="LXQD01000109">
    <property type="protein sequence ID" value="RCJ37879.1"/>
    <property type="molecule type" value="Genomic_DNA"/>
</dbReference>
<feature type="transmembrane region" description="Helical" evidence="1">
    <location>
        <begin position="45"/>
        <end position="63"/>
    </location>
</feature>
<dbReference type="Proteomes" id="UP000252107">
    <property type="component" value="Unassembled WGS sequence"/>
</dbReference>
<proteinExistence type="predicted"/>
<dbReference type="Pfam" id="PF06799">
    <property type="entry name" value="CGLD27-like"/>
    <property type="match status" value="1"/>
</dbReference>
<sequence>MIRSSVSNCPVPTDQQPLNEYEELKTSWLFRDCTLNWRQYITKMLWIWGLSWLVAGPVAAASFPAHKNIAHFILCGAAGASIGVVLTLVRLYLGWQYVRDRLYSMTVFYEESGWYDGQTWTKPQEVLTRDRLIVAYDIKPILRRLQFTFAGLAGLLLIGTMVWHLF</sequence>
<evidence type="ECO:0008006" key="4">
    <source>
        <dbReference type="Google" id="ProtNLM"/>
    </source>
</evidence>
<evidence type="ECO:0000313" key="3">
    <source>
        <dbReference type="Proteomes" id="UP000252107"/>
    </source>
</evidence>
<protein>
    <recommendedName>
        <fullName evidence="4">DUF1230 domain-containing protein</fullName>
    </recommendedName>
</protein>
<keyword evidence="1" id="KW-0472">Membrane</keyword>
<dbReference type="PANTHER" id="PTHR34214:SF3">
    <property type="entry name" value="PROTEIN CONSERVED IN THE GREEN LINEAGE AND DIATOMS 27, CHLOROPLASTIC"/>
    <property type="match status" value="1"/>
</dbReference>
<reference evidence="2" key="1">
    <citation type="submission" date="2016-04" db="EMBL/GenBank/DDBJ databases">
        <authorList>
            <person name="Tabuchi Yagui T.R."/>
        </authorList>
    </citation>
    <scope>NUCLEOTIDE SEQUENCE [LARGE SCALE GENOMIC DNA]</scope>
    <source>
        <strain evidence="2">NIES-26</strain>
    </source>
</reference>
<keyword evidence="1" id="KW-0812">Transmembrane</keyword>
<evidence type="ECO:0000313" key="2">
    <source>
        <dbReference type="EMBL" id="RCJ37879.1"/>
    </source>
</evidence>
<dbReference type="InterPro" id="IPR009631">
    <property type="entry name" value="CGLD27-like"/>
</dbReference>
<name>A0A367RPD3_9NOSO</name>
<dbReference type="PANTHER" id="PTHR34214">
    <property type="match status" value="1"/>
</dbReference>
<keyword evidence="3" id="KW-1185">Reference proteome</keyword>
<evidence type="ECO:0000256" key="1">
    <source>
        <dbReference type="SAM" id="Phobius"/>
    </source>
</evidence>
<feature type="transmembrane region" description="Helical" evidence="1">
    <location>
        <begin position="69"/>
        <end position="93"/>
    </location>
</feature>
<feature type="transmembrane region" description="Helical" evidence="1">
    <location>
        <begin position="147"/>
        <end position="165"/>
    </location>
</feature>
<gene>
    <name evidence="2" type="ORF">A6770_13885</name>
</gene>
<organism evidence="2 3">
    <name type="scientific">Nostoc minutum NIES-26</name>
    <dbReference type="NCBI Taxonomy" id="1844469"/>
    <lineage>
        <taxon>Bacteria</taxon>
        <taxon>Bacillati</taxon>
        <taxon>Cyanobacteriota</taxon>
        <taxon>Cyanophyceae</taxon>
        <taxon>Nostocales</taxon>
        <taxon>Nostocaceae</taxon>
        <taxon>Nostoc</taxon>
    </lineage>
</organism>
<comment type="caution">
    <text evidence="2">The sequence shown here is derived from an EMBL/GenBank/DDBJ whole genome shotgun (WGS) entry which is preliminary data.</text>
</comment>